<dbReference type="EMBL" id="JABFUD020000007">
    <property type="protein sequence ID" value="KAI5077822.1"/>
    <property type="molecule type" value="Genomic_DNA"/>
</dbReference>
<sequence>MRSPNLPDARPDWWRTRLVGDCPHPDSSGCLCYTCAARKGCVTFPLTWNRKQNVTFRRGGQRQ</sequence>
<accession>A0A9D4V1Y9</accession>
<evidence type="ECO:0000313" key="1">
    <source>
        <dbReference type="EMBL" id="KAI5077822.1"/>
    </source>
</evidence>
<name>A0A9D4V1Y9_ADICA</name>
<gene>
    <name evidence="1" type="ORF">GOP47_0007646</name>
</gene>
<proteinExistence type="predicted"/>
<comment type="caution">
    <text evidence="1">The sequence shown here is derived from an EMBL/GenBank/DDBJ whole genome shotgun (WGS) entry which is preliminary data.</text>
</comment>
<reference evidence="1" key="1">
    <citation type="submission" date="2021-01" db="EMBL/GenBank/DDBJ databases">
        <title>Adiantum capillus-veneris genome.</title>
        <authorList>
            <person name="Fang Y."/>
            <person name="Liao Q."/>
        </authorList>
    </citation>
    <scope>NUCLEOTIDE SEQUENCE</scope>
    <source>
        <strain evidence="1">H3</strain>
        <tissue evidence="1">Leaf</tissue>
    </source>
</reference>
<protein>
    <submittedName>
        <fullName evidence="1">Uncharacterized protein</fullName>
    </submittedName>
</protein>
<dbReference type="Proteomes" id="UP000886520">
    <property type="component" value="Chromosome 7"/>
</dbReference>
<dbReference type="AlphaFoldDB" id="A0A9D4V1Y9"/>
<evidence type="ECO:0000313" key="2">
    <source>
        <dbReference type="Proteomes" id="UP000886520"/>
    </source>
</evidence>
<organism evidence="1 2">
    <name type="scientific">Adiantum capillus-veneris</name>
    <name type="common">Maidenhair fern</name>
    <dbReference type="NCBI Taxonomy" id="13818"/>
    <lineage>
        <taxon>Eukaryota</taxon>
        <taxon>Viridiplantae</taxon>
        <taxon>Streptophyta</taxon>
        <taxon>Embryophyta</taxon>
        <taxon>Tracheophyta</taxon>
        <taxon>Polypodiopsida</taxon>
        <taxon>Polypodiidae</taxon>
        <taxon>Polypodiales</taxon>
        <taxon>Pteridineae</taxon>
        <taxon>Pteridaceae</taxon>
        <taxon>Vittarioideae</taxon>
        <taxon>Adiantum</taxon>
    </lineage>
</organism>
<keyword evidence="2" id="KW-1185">Reference proteome</keyword>